<comment type="caution">
    <text evidence="3">The sequence shown here is derived from an EMBL/GenBank/DDBJ whole genome shotgun (WGS) entry which is preliminary data.</text>
</comment>
<evidence type="ECO:0000256" key="1">
    <source>
        <dbReference type="ARBA" id="ARBA00009176"/>
    </source>
</evidence>
<dbReference type="InterPro" id="IPR001910">
    <property type="entry name" value="Inosine/uridine_hydrolase_dom"/>
</dbReference>
<dbReference type="SUPFAM" id="SSF53590">
    <property type="entry name" value="Nucleoside hydrolase"/>
    <property type="match status" value="1"/>
</dbReference>
<dbReference type="Proteomes" id="UP001107558">
    <property type="component" value="Chromosome 1"/>
</dbReference>
<gene>
    <name evidence="3" type="ORF">PVAND_012231</name>
</gene>
<evidence type="ECO:0000313" key="3">
    <source>
        <dbReference type="EMBL" id="KAG5682913.1"/>
    </source>
</evidence>
<dbReference type="EMBL" id="JADBJN010000001">
    <property type="protein sequence ID" value="KAG5682913.1"/>
    <property type="molecule type" value="Genomic_DNA"/>
</dbReference>
<dbReference type="InterPro" id="IPR036452">
    <property type="entry name" value="Ribo_hydro-like"/>
</dbReference>
<protein>
    <recommendedName>
        <fullName evidence="2">Inosine/uridine-preferring nucleoside hydrolase domain-containing protein</fullName>
    </recommendedName>
</protein>
<dbReference type="InterPro" id="IPR052775">
    <property type="entry name" value="IUN_hydrolase"/>
</dbReference>
<accession>A0A9J6CKZ0</accession>
<proteinExistence type="inferred from homology"/>
<dbReference type="GO" id="GO:0016799">
    <property type="term" value="F:hydrolase activity, hydrolyzing N-glycosyl compounds"/>
    <property type="evidence" value="ECO:0007669"/>
    <property type="project" value="InterPro"/>
</dbReference>
<dbReference type="CDD" id="cd02649">
    <property type="entry name" value="nuc_hydro_CeIAG"/>
    <property type="match status" value="1"/>
</dbReference>
<organism evidence="3 4">
    <name type="scientific">Polypedilum vanderplanki</name>
    <name type="common">Sleeping chironomid midge</name>
    <dbReference type="NCBI Taxonomy" id="319348"/>
    <lineage>
        <taxon>Eukaryota</taxon>
        <taxon>Metazoa</taxon>
        <taxon>Ecdysozoa</taxon>
        <taxon>Arthropoda</taxon>
        <taxon>Hexapoda</taxon>
        <taxon>Insecta</taxon>
        <taxon>Pterygota</taxon>
        <taxon>Neoptera</taxon>
        <taxon>Endopterygota</taxon>
        <taxon>Diptera</taxon>
        <taxon>Nematocera</taxon>
        <taxon>Chironomoidea</taxon>
        <taxon>Chironomidae</taxon>
        <taxon>Chironominae</taxon>
        <taxon>Polypedilum</taxon>
        <taxon>Polypedilum</taxon>
    </lineage>
</organism>
<dbReference type="PANTHER" id="PTHR46190">
    <property type="entry name" value="SI:CH211-201H21.5-RELATED"/>
    <property type="match status" value="1"/>
</dbReference>
<evidence type="ECO:0000259" key="2">
    <source>
        <dbReference type="Pfam" id="PF01156"/>
    </source>
</evidence>
<feature type="domain" description="Inosine/uridine-preferring nucleoside hydrolase" evidence="2">
    <location>
        <begin position="3"/>
        <end position="300"/>
    </location>
</feature>
<dbReference type="Pfam" id="PF01156">
    <property type="entry name" value="IU_nuc_hydro"/>
    <property type="match status" value="1"/>
</dbReference>
<evidence type="ECO:0000313" key="4">
    <source>
        <dbReference type="Proteomes" id="UP001107558"/>
    </source>
</evidence>
<sequence>MKIIVDVDTGNDDAWAIISLLRAEEICDFKVIAITCVAGNTTIENSVCNTLKVLEICNRQDVPVYPGAKSSLLMNSETKEGFHGIDGLNDVYNEKLSMELAQKKNAVEAIRDYIDNNPNEITIISLAPLTNIALLYKMYPEVIPKISSHWIMGGNHQGIGNITKHAEFNFYTDPEAAFIVFNESKCQIYIFPWEACIAMSLTMSFEQWRIKILSSNENAYTKFLNPVEIVAYKKYHEWMPCDAFLAVCFIMPKIITNKEEHHISIELAGNHTRGMMVIDHMKTNLPNATIIKEIDVEMFKNFMLYVCHHHVDDMHLRFDKLTLNDKIVY</sequence>
<comment type="similarity">
    <text evidence="1">Belongs to the IUNH family.</text>
</comment>
<reference evidence="3" key="1">
    <citation type="submission" date="2021-03" db="EMBL/GenBank/DDBJ databases">
        <title>Chromosome level genome of the anhydrobiotic midge Polypedilum vanderplanki.</title>
        <authorList>
            <person name="Yoshida Y."/>
            <person name="Kikawada T."/>
            <person name="Gusev O."/>
        </authorList>
    </citation>
    <scope>NUCLEOTIDE SEQUENCE</scope>
    <source>
        <strain evidence="3">NIAS01</strain>
        <tissue evidence="3">Whole body or cell culture</tissue>
    </source>
</reference>
<dbReference type="PANTHER" id="PTHR46190:SF1">
    <property type="entry name" value="SI:CH211-201H21.5"/>
    <property type="match status" value="1"/>
</dbReference>
<dbReference type="Gene3D" id="3.90.245.10">
    <property type="entry name" value="Ribonucleoside hydrolase-like"/>
    <property type="match status" value="1"/>
</dbReference>
<keyword evidence="4" id="KW-1185">Reference proteome</keyword>
<name>A0A9J6CKZ0_POLVA</name>
<dbReference type="AlphaFoldDB" id="A0A9J6CKZ0"/>
<dbReference type="OrthoDB" id="432381at2759"/>